<evidence type="ECO:0000259" key="11">
    <source>
        <dbReference type="Pfam" id="PF01478"/>
    </source>
</evidence>
<evidence type="ECO:0000256" key="8">
    <source>
        <dbReference type="RuleBase" id="RU003793"/>
    </source>
</evidence>
<dbReference type="PANTHER" id="PTHR30487:SF0">
    <property type="entry name" value="PREPILIN LEADER PEPTIDASE_N-METHYLTRANSFERASE-RELATED"/>
    <property type="match status" value="1"/>
</dbReference>
<dbReference type="RefSeq" id="WP_260749652.1">
    <property type="nucleotide sequence ID" value="NZ_CP092109.1"/>
</dbReference>
<reference evidence="13" key="1">
    <citation type="journal article" date="2022" name="Environ. Microbiol.">
        <title>Geoalkalibacter halelectricus SAP #1 sp. nov. possessing extracellular electron transfer and mineral#reducing capabilities from a haloalkaline environment.</title>
        <authorList>
            <person name="Yadav S."/>
            <person name="Singh R."/>
            <person name="Sundharam S.S."/>
            <person name="Chaudhary S."/>
            <person name="Krishnamurthi S."/>
            <person name="Patil S.A."/>
        </authorList>
    </citation>
    <scope>NUCLEOTIDE SEQUENCE</scope>
    <source>
        <strain evidence="13">SAP-1</strain>
    </source>
</reference>
<dbReference type="PANTHER" id="PTHR30487">
    <property type="entry name" value="TYPE 4 PREPILIN-LIKE PROTEINS LEADER PEPTIDE-PROCESSING ENZYME"/>
    <property type="match status" value="1"/>
</dbReference>
<comment type="similarity">
    <text evidence="2 8">Belongs to the peptidase A24 family.</text>
</comment>
<comment type="catalytic activity">
    <reaction evidence="9">
        <text>Typically cleaves a -Gly-|-Phe- bond to release an N-terminal, basic peptide of 5-8 residues from type IV prepilin, and then N-methylates the new N-terminal amino group, the methyl donor being S-adenosyl-L-methionine.</text>
        <dbReference type="EC" id="3.4.23.43"/>
    </reaction>
</comment>
<keyword evidence="9" id="KW-0489">Methyltransferase</keyword>
<keyword evidence="9" id="KW-0511">Multifunctional enzyme</keyword>
<accession>A0ABY5ZR20</accession>
<keyword evidence="4" id="KW-0997">Cell inner membrane</keyword>
<feature type="domain" description="Prepilin type IV endopeptidase peptidase" evidence="11">
    <location>
        <begin position="106"/>
        <end position="215"/>
    </location>
</feature>
<keyword evidence="9" id="KW-0645">Protease</keyword>
<evidence type="ECO:0000259" key="12">
    <source>
        <dbReference type="Pfam" id="PF06750"/>
    </source>
</evidence>
<evidence type="ECO:0000256" key="5">
    <source>
        <dbReference type="ARBA" id="ARBA00022692"/>
    </source>
</evidence>
<feature type="transmembrane region" description="Helical" evidence="10">
    <location>
        <begin position="103"/>
        <end position="121"/>
    </location>
</feature>
<proteinExistence type="inferred from homology"/>
<keyword evidence="9" id="KW-0808">Transferase</keyword>
<evidence type="ECO:0000313" key="13">
    <source>
        <dbReference type="EMBL" id="UWZ81279.1"/>
    </source>
</evidence>
<evidence type="ECO:0000256" key="3">
    <source>
        <dbReference type="ARBA" id="ARBA00022475"/>
    </source>
</evidence>
<keyword evidence="9" id="KW-0378">Hydrolase</keyword>
<evidence type="ECO:0000256" key="7">
    <source>
        <dbReference type="ARBA" id="ARBA00023136"/>
    </source>
</evidence>
<keyword evidence="6 10" id="KW-1133">Transmembrane helix</keyword>
<evidence type="ECO:0000256" key="2">
    <source>
        <dbReference type="ARBA" id="ARBA00005801"/>
    </source>
</evidence>
<dbReference type="EMBL" id="CP092109">
    <property type="protein sequence ID" value="UWZ81279.1"/>
    <property type="molecule type" value="Genomic_DNA"/>
</dbReference>
<evidence type="ECO:0000256" key="10">
    <source>
        <dbReference type="SAM" id="Phobius"/>
    </source>
</evidence>
<keyword evidence="14" id="KW-1185">Reference proteome</keyword>
<dbReference type="Gene3D" id="1.20.120.1220">
    <property type="match status" value="1"/>
</dbReference>
<dbReference type="InterPro" id="IPR014032">
    <property type="entry name" value="Peptidase_A24A_bac"/>
</dbReference>
<comment type="function">
    <text evidence="9">Plays an essential role in type IV pili and type II pseudopili formation by proteolytically removing the leader sequence from substrate proteins and subsequently monomethylating the alpha-amino group of the newly exposed N-terminal phenylalanine.</text>
</comment>
<feature type="transmembrane region" description="Helical" evidence="10">
    <location>
        <begin position="186"/>
        <end position="215"/>
    </location>
</feature>
<organism evidence="13 14">
    <name type="scientific">Geoalkalibacter halelectricus</name>
    <dbReference type="NCBI Taxonomy" id="2847045"/>
    <lineage>
        <taxon>Bacteria</taxon>
        <taxon>Pseudomonadati</taxon>
        <taxon>Thermodesulfobacteriota</taxon>
        <taxon>Desulfuromonadia</taxon>
        <taxon>Desulfuromonadales</taxon>
        <taxon>Geoalkalibacteraceae</taxon>
        <taxon>Geoalkalibacter</taxon>
    </lineage>
</organism>
<dbReference type="InterPro" id="IPR010627">
    <property type="entry name" value="Prepilin_pept_A24_N"/>
</dbReference>
<feature type="transmembrane region" description="Helical" evidence="10">
    <location>
        <begin position="128"/>
        <end position="147"/>
    </location>
</feature>
<gene>
    <name evidence="13" type="ORF">L9S41_07785</name>
</gene>
<dbReference type="EC" id="2.1.1.-" evidence="9"/>
<name>A0ABY5ZR20_9BACT</name>
<keyword evidence="7 10" id="KW-0472">Membrane</keyword>
<keyword evidence="3" id="KW-1003">Cell membrane</keyword>
<feature type="transmembrane region" description="Helical" evidence="10">
    <location>
        <begin position="6"/>
        <end position="27"/>
    </location>
</feature>
<dbReference type="Proteomes" id="UP001060414">
    <property type="component" value="Chromosome"/>
</dbReference>
<dbReference type="EC" id="3.4.23.43" evidence="9"/>
<evidence type="ECO:0000256" key="6">
    <source>
        <dbReference type="ARBA" id="ARBA00022989"/>
    </source>
</evidence>
<evidence type="ECO:0000256" key="1">
    <source>
        <dbReference type="ARBA" id="ARBA00004429"/>
    </source>
</evidence>
<evidence type="ECO:0000313" key="14">
    <source>
        <dbReference type="Proteomes" id="UP001060414"/>
    </source>
</evidence>
<dbReference type="PRINTS" id="PR00864">
    <property type="entry name" value="PREPILNPTASE"/>
</dbReference>
<feature type="domain" description="Prepilin peptidase A24 N-terminal" evidence="12">
    <location>
        <begin position="13"/>
        <end position="96"/>
    </location>
</feature>
<comment type="subcellular location">
    <subcellularLocation>
        <location evidence="1">Cell inner membrane</location>
        <topology evidence="1">Multi-pass membrane protein</topology>
    </subcellularLocation>
    <subcellularLocation>
        <location evidence="9">Cell membrane</location>
        <topology evidence="9">Multi-pass membrane protein</topology>
    </subcellularLocation>
</comment>
<feature type="transmembrane region" description="Helical" evidence="10">
    <location>
        <begin position="227"/>
        <end position="245"/>
    </location>
</feature>
<dbReference type="InterPro" id="IPR000045">
    <property type="entry name" value="Prepilin_IV_endopep_pep"/>
</dbReference>
<feature type="transmembrane region" description="Helical" evidence="10">
    <location>
        <begin position="153"/>
        <end position="174"/>
    </location>
</feature>
<evidence type="ECO:0000256" key="9">
    <source>
        <dbReference type="RuleBase" id="RU003794"/>
    </source>
</evidence>
<keyword evidence="5 9" id="KW-0812">Transmembrane</keyword>
<dbReference type="InterPro" id="IPR050882">
    <property type="entry name" value="Prepilin_peptidase/N-MTase"/>
</dbReference>
<sequence>MPLPALFLLFSFILGAVVGSFLNVCIYRIPAGLSIVSPGSRCPQCEAPIRWYQNIPILSWLVLRGRCGQCRAPISVRYPLVEFLTAVLFAYVLWMFGLQWATLVYWLMAAALIVITFIDLDHQIIPDVISLPGILVGFACSFAVPWVSWLDSLLGIVVGGGSLLLVAMGYEFLTKKEGMGGGDIKLLAMIGAFLGWQAVLPVIFVSSLAGTLVGIPLMIRQKADTRLALPFGPFLAFGALFYLFWGPEIIHWYLGLFAPNGG</sequence>
<dbReference type="Pfam" id="PF01478">
    <property type="entry name" value="Peptidase_A24"/>
    <property type="match status" value="1"/>
</dbReference>
<evidence type="ECO:0000256" key="4">
    <source>
        <dbReference type="ARBA" id="ARBA00022519"/>
    </source>
</evidence>
<protein>
    <recommendedName>
        <fullName evidence="9">Prepilin leader peptidase/N-methyltransferase</fullName>
        <ecNumber evidence="9">2.1.1.-</ecNumber>
        <ecNumber evidence="9">3.4.23.43</ecNumber>
    </recommendedName>
</protein>
<dbReference type="Pfam" id="PF06750">
    <property type="entry name" value="A24_N_bact"/>
    <property type="match status" value="1"/>
</dbReference>